<accession>A0ACC2G3Z3</accession>
<evidence type="ECO:0000313" key="2">
    <source>
        <dbReference type="Proteomes" id="UP001157502"/>
    </source>
</evidence>
<organism evidence="1 2">
    <name type="scientific">Dallia pectoralis</name>
    <name type="common">Alaska blackfish</name>
    <dbReference type="NCBI Taxonomy" id="75939"/>
    <lineage>
        <taxon>Eukaryota</taxon>
        <taxon>Metazoa</taxon>
        <taxon>Chordata</taxon>
        <taxon>Craniata</taxon>
        <taxon>Vertebrata</taxon>
        <taxon>Euteleostomi</taxon>
        <taxon>Actinopterygii</taxon>
        <taxon>Neopterygii</taxon>
        <taxon>Teleostei</taxon>
        <taxon>Protacanthopterygii</taxon>
        <taxon>Esociformes</taxon>
        <taxon>Umbridae</taxon>
        <taxon>Dallia</taxon>
    </lineage>
</organism>
<sequence>MASRHQRNPVWILSSRERGSQAFGSQRHLQQLVEEKVRWMKWQSQKVELPDSPRSTFLLAFSPDGTLMASTHVNHNIYITEVKTGKCLHSLVGHRRTPWCVTFHPTIPGLVASGCLDGEVRIWDLHGGSESWFTESNVAIASLAFHPTAQLLLIATNNELHFWDWSRPEPFAVVKTGSETERVRLVRFDSLGHNLLTAIVNPTNQQTDEDSEVPMDSVEMPHFRQRSFLPSQPVRRTPILHNFLHILSSRSSGAQAGGSASRPGGEGASDPHGMPLGQYPASQDRGPPYPGCTQHLGMVCLCPRCMANRSPSLGEGTSSRPVVLPEPSQPATHASTFSSARTEPRQPSDPTGAQQRTSAFTTVYYSAGSSLHSSLHRAVPTAHVAGQPQPPPVLHHHTPPASHPPAGPDWTRSLLNMRGSESGRGGGGGMGGVGVLPPRTSSSSISLLSVLRQQDGSAQSPVYTSATEGRGFPPPPGSELGAGPVTNQRGGAGGGAGTSSGHHPFWDGTRSNPASFRNVLQCNLSRYFMEFDRMQDLESPLGGAGVAEGGAGVGEGGTGAGEGSREQTQEMINNNVDPERPGPPSSSHYQPPPAENNPPPSPSTAHSSRGHLNRCRACHNLLTFNHDSQRWERTSPASSTTTVTAQDGSTSSWPPSAGPAYEEPHASPRSQPQERERRAAPPPEPGQRQPSPGPHGAAMPYPTIASSTAQPGEQTVGLVYNQETGQWERVYRQAASGRTAASDASPEAFSQEMPVDNPDEDSLRRRLLESSLLSLSRYDMAGSRDHPIYPDPARLSPAAYYAQRMIQYLSRRDSIRQRSLRYQQNRLRTLSTSSDSPASNNPSASMENSDVDFEELDDNGDRTRHRTPRNARMSAPSLGRFVPRRFLLPEYLPYAGIFHERNQSGLATHSSVNRVLAGASIGDGQSAVASNIANTTYRLQWWDFTKFHLPEISNASVNVLVPNCKIYNDASCDISADGQLLAVFIPSSQRGFPDEGILAVYSLAPHNLGEMLYTKRFGPNAISVSLSPMGCYVMVGLASRRILLHPSTDHMVAQVFRLQQPHGGETSIRMVFNVVYPMAPDQRRHVSINSARWLPDPGMGLAYGTNKGDLVICRPVFYRSDGESPAEASSEPIFTVNNSGGGTSRTRGTERPGAPTRSSWRLDRDMGLMNAIGLQPRHPAPSVTSQGTQTPIVQLQNAETQTERDLPGPSTSTAAQYARQEAPSTSLESQGGLELPQASRTQGVPLGDASTEAGTSTANTGEIPEYAPGEDALARIRRLIAEGGMTAVVQREQSTTMASMGGFGNNIIVSHRIHRGSQTGAGAAAGRPVGGDPNLAVPGPSAASPSTSSSAITKAQTLRLTLEKPHGPLEACSGGPVWKRASRRVHGSRPQSPGLASEGARAGQSAPTDIDNVFEGAGQMDDSEPGPSSSLLFSPSSRGSYSSSAGGGRNGNNNNNSGSNRDGYPGDPYSR</sequence>
<keyword evidence="2" id="KW-1185">Reference proteome</keyword>
<evidence type="ECO:0000313" key="1">
    <source>
        <dbReference type="EMBL" id="KAJ7998336.1"/>
    </source>
</evidence>
<dbReference type="Proteomes" id="UP001157502">
    <property type="component" value="Chromosome 18"/>
</dbReference>
<dbReference type="EMBL" id="CM055745">
    <property type="protein sequence ID" value="KAJ7998336.1"/>
    <property type="molecule type" value="Genomic_DNA"/>
</dbReference>
<name>A0ACC2G3Z3_DALPE</name>
<proteinExistence type="predicted"/>
<protein>
    <submittedName>
        <fullName evidence="1">Uncharacterized protein</fullName>
    </submittedName>
</protein>
<comment type="caution">
    <text evidence="1">The sequence shown here is derived from an EMBL/GenBank/DDBJ whole genome shotgun (WGS) entry which is preliminary data.</text>
</comment>
<reference evidence="1" key="1">
    <citation type="submission" date="2021-05" db="EMBL/GenBank/DDBJ databases">
        <authorList>
            <person name="Pan Q."/>
            <person name="Jouanno E."/>
            <person name="Zahm M."/>
            <person name="Klopp C."/>
            <person name="Cabau C."/>
            <person name="Louis A."/>
            <person name="Berthelot C."/>
            <person name="Parey E."/>
            <person name="Roest Crollius H."/>
            <person name="Montfort J."/>
            <person name="Robinson-Rechavi M."/>
            <person name="Bouchez O."/>
            <person name="Lampietro C."/>
            <person name="Lopez Roques C."/>
            <person name="Donnadieu C."/>
            <person name="Postlethwait J."/>
            <person name="Bobe J."/>
            <person name="Dillon D."/>
            <person name="Chandos A."/>
            <person name="von Hippel F."/>
            <person name="Guiguen Y."/>
        </authorList>
    </citation>
    <scope>NUCLEOTIDE SEQUENCE</scope>
    <source>
        <strain evidence="1">YG-Jan2019</strain>
    </source>
</reference>
<gene>
    <name evidence="1" type="ORF">DPEC_G00221640</name>
</gene>